<organism evidence="1 2">
    <name type="scientific">Streptomyces synnematoformans</name>
    <dbReference type="NCBI Taxonomy" id="415721"/>
    <lineage>
        <taxon>Bacteria</taxon>
        <taxon>Bacillati</taxon>
        <taxon>Actinomycetota</taxon>
        <taxon>Actinomycetes</taxon>
        <taxon>Kitasatosporales</taxon>
        <taxon>Streptomycetaceae</taxon>
        <taxon>Streptomyces</taxon>
    </lineage>
</organism>
<name>A0ABN2XBJ4_9ACTN</name>
<reference evidence="1 2" key="1">
    <citation type="journal article" date="2019" name="Int. J. Syst. Evol. Microbiol.">
        <title>The Global Catalogue of Microorganisms (GCM) 10K type strain sequencing project: providing services to taxonomists for standard genome sequencing and annotation.</title>
        <authorList>
            <consortium name="The Broad Institute Genomics Platform"/>
            <consortium name="The Broad Institute Genome Sequencing Center for Infectious Disease"/>
            <person name="Wu L."/>
            <person name="Ma J."/>
        </authorList>
    </citation>
    <scope>NUCLEOTIDE SEQUENCE [LARGE SCALE GENOMIC DNA]</scope>
    <source>
        <strain evidence="1 2">JCM 15481</strain>
    </source>
</reference>
<dbReference type="EMBL" id="BAAAPF010000003">
    <property type="protein sequence ID" value="GAA2107967.1"/>
    <property type="molecule type" value="Genomic_DNA"/>
</dbReference>
<evidence type="ECO:0000313" key="1">
    <source>
        <dbReference type="EMBL" id="GAA2107967.1"/>
    </source>
</evidence>
<evidence type="ECO:0000313" key="2">
    <source>
        <dbReference type="Proteomes" id="UP001500443"/>
    </source>
</evidence>
<keyword evidence="2" id="KW-1185">Reference proteome</keyword>
<proteinExistence type="predicted"/>
<comment type="caution">
    <text evidence="1">The sequence shown here is derived from an EMBL/GenBank/DDBJ whole genome shotgun (WGS) entry which is preliminary data.</text>
</comment>
<gene>
    <name evidence="1" type="ORF">GCM10009802_03470</name>
</gene>
<dbReference type="Proteomes" id="UP001500443">
    <property type="component" value="Unassembled WGS sequence"/>
</dbReference>
<dbReference type="RefSeq" id="WP_344287101.1">
    <property type="nucleotide sequence ID" value="NZ_BAAAPF010000003.1"/>
</dbReference>
<protein>
    <submittedName>
        <fullName evidence="1">Uncharacterized protein</fullName>
    </submittedName>
</protein>
<accession>A0ABN2XBJ4</accession>
<sequence>MSGRTAILAAGLAWLYETEQPDDAILQHHGETLSRPDSNRWYGFCPAGWDGRVVISTHVGKVEWTGEGGGRRPANPLGPGELDAITAELAGLGAEVVSTWNGHPGTTGSLALARPAHPTLLAAVDRYRRGCPNHTGPLCSWDGCPWYPTGNARVAHLKDIAAGAAGARVGD</sequence>